<dbReference type="Gene3D" id="2.40.50.1020">
    <property type="entry name" value="LytTr DNA-binding domain"/>
    <property type="match status" value="1"/>
</dbReference>
<dbReference type="PROSITE" id="PS50930">
    <property type="entry name" value="HTH_LYTTR"/>
    <property type="match status" value="1"/>
</dbReference>
<dbReference type="GO" id="GO:0003677">
    <property type="term" value="F:DNA binding"/>
    <property type="evidence" value="ECO:0007669"/>
    <property type="project" value="InterPro"/>
</dbReference>
<reference evidence="2 3" key="1">
    <citation type="submission" date="2017-10" db="EMBL/GenBank/DDBJ databases">
        <title>The draft genome sequence of Lewinella nigricans NBRC 102662.</title>
        <authorList>
            <person name="Wang K."/>
        </authorList>
    </citation>
    <scope>NUCLEOTIDE SEQUENCE [LARGE SCALE GENOMIC DNA]</scope>
    <source>
        <strain evidence="2 3">NBRC 102662</strain>
    </source>
</reference>
<sequence>MQKLMPTELYTTNESIKNHHYELFAPAPQSVFVRVQNHLQKILVEEIRWIHADGNYCYIHLDQKRFALKTSLKRLVKKLPKGHFVRIHKSYVVRLKNVEKIDVQTNELSVGSTTLPIGRTFRSDLMDQINIL</sequence>
<dbReference type="InterPro" id="IPR046947">
    <property type="entry name" value="LytR-like"/>
</dbReference>
<protein>
    <recommendedName>
        <fullName evidence="1">HTH LytTR-type domain-containing protein</fullName>
    </recommendedName>
</protein>
<dbReference type="InterPro" id="IPR007492">
    <property type="entry name" value="LytTR_DNA-bd_dom"/>
</dbReference>
<accession>A0A2D0MYT5</accession>
<organism evidence="2 3">
    <name type="scientific">Flavilitoribacter nigricans (strain ATCC 23147 / DSM 23189 / NBRC 102662 / NCIMB 1420 / SS-2)</name>
    <name type="common">Lewinella nigricans</name>
    <dbReference type="NCBI Taxonomy" id="1122177"/>
    <lineage>
        <taxon>Bacteria</taxon>
        <taxon>Pseudomonadati</taxon>
        <taxon>Bacteroidota</taxon>
        <taxon>Saprospiria</taxon>
        <taxon>Saprospirales</taxon>
        <taxon>Lewinellaceae</taxon>
        <taxon>Flavilitoribacter</taxon>
    </lineage>
</organism>
<comment type="caution">
    <text evidence="2">The sequence shown here is derived from an EMBL/GenBank/DDBJ whole genome shotgun (WGS) entry which is preliminary data.</text>
</comment>
<proteinExistence type="predicted"/>
<dbReference type="EMBL" id="PDUD01000055">
    <property type="protein sequence ID" value="PHN01415.1"/>
    <property type="molecule type" value="Genomic_DNA"/>
</dbReference>
<dbReference type="GO" id="GO:0000156">
    <property type="term" value="F:phosphorelay response regulator activity"/>
    <property type="evidence" value="ECO:0007669"/>
    <property type="project" value="InterPro"/>
</dbReference>
<dbReference type="AlphaFoldDB" id="A0A2D0MYT5"/>
<keyword evidence="3" id="KW-1185">Reference proteome</keyword>
<gene>
    <name evidence="2" type="ORF">CRP01_37145</name>
</gene>
<feature type="domain" description="HTH LytTR-type" evidence="1">
    <location>
        <begin position="41"/>
        <end position="131"/>
    </location>
</feature>
<dbReference type="PANTHER" id="PTHR37299">
    <property type="entry name" value="TRANSCRIPTIONAL REGULATOR-RELATED"/>
    <property type="match status" value="1"/>
</dbReference>
<evidence type="ECO:0000259" key="1">
    <source>
        <dbReference type="PROSITE" id="PS50930"/>
    </source>
</evidence>
<dbReference type="Pfam" id="PF04397">
    <property type="entry name" value="LytTR"/>
    <property type="match status" value="1"/>
</dbReference>
<dbReference type="OrthoDB" id="1646880at2"/>
<dbReference type="PANTHER" id="PTHR37299:SF1">
    <property type="entry name" value="STAGE 0 SPORULATION PROTEIN A HOMOLOG"/>
    <property type="match status" value="1"/>
</dbReference>
<evidence type="ECO:0000313" key="3">
    <source>
        <dbReference type="Proteomes" id="UP000223913"/>
    </source>
</evidence>
<dbReference type="Proteomes" id="UP000223913">
    <property type="component" value="Unassembled WGS sequence"/>
</dbReference>
<name>A0A2D0MYT5_FLAN2</name>
<evidence type="ECO:0000313" key="2">
    <source>
        <dbReference type="EMBL" id="PHN01415.1"/>
    </source>
</evidence>
<dbReference type="SMART" id="SM00850">
    <property type="entry name" value="LytTR"/>
    <property type="match status" value="1"/>
</dbReference>